<proteinExistence type="predicted"/>
<gene>
    <name evidence="1" type="ORF">PARMNEM_LOCUS17155</name>
</gene>
<organism evidence="1 2">
    <name type="scientific">Parnassius mnemosyne</name>
    <name type="common">clouded apollo</name>
    <dbReference type="NCBI Taxonomy" id="213953"/>
    <lineage>
        <taxon>Eukaryota</taxon>
        <taxon>Metazoa</taxon>
        <taxon>Ecdysozoa</taxon>
        <taxon>Arthropoda</taxon>
        <taxon>Hexapoda</taxon>
        <taxon>Insecta</taxon>
        <taxon>Pterygota</taxon>
        <taxon>Neoptera</taxon>
        <taxon>Endopterygota</taxon>
        <taxon>Lepidoptera</taxon>
        <taxon>Glossata</taxon>
        <taxon>Ditrysia</taxon>
        <taxon>Papilionoidea</taxon>
        <taxon>Papilionidae</taxon>
        <taxon>Parnassiinae</taxon>
        <taxon>Parnassini</taxon>
        <taxon>Parnassius</taxon>
        <taxon>Driopa</taxon>
    </lineage>
</organism>
<dbReference type="EMBL" id="CAVLGL010000097">
    <property type="protein sequence ID" value="CAK1598119.1"/>
    <property type="molecule type" value="Genomic_DNA"/>
</dbReference>
<evidence type="ECO:0000313" key="2">
    <source>
        <dbReference type="Proteomes" id="UP001314205"/>
    </source>
</evidence>
<keyword evidence="2" id="KW-1185">Reference proteome</keyword>
<dbReference type="Proteomes" id="UP001314205">
    <property type="component" value="Unassembled WGS sequence"/>
</dbReference>
<protein>
    <recommendedName>
        <fullName evidence="3">Interleukin-7</fullName>
    </recommendedName>
</protein>
<comment type="caution">
    <text evidence="1">The sequence shown here is derived from an EMBL/GenBank/DDBJ whole genome shotgun (WGS) entry which is preliminary data.</text>
</comment>
<sequence length="75" mass="8742">MDCNTIGDTKLLPKLNDEHVMLGKVKKMKVKNCVRVLSHKVEQALNFAANFCKFNMCSQRPKDFKEKVMKEYCFV</sequence>
<evidence type="ECO:0000313" key="1">
    <source>
        <dbReference type="EMBL" id="CAK1598119.1"/>
    </source>
</evidence>
<evidence type="ECO:0008006" key="3">
    <source>
        <dbReference type="Google" id="ProtNLM"/>
    </source>
</evidence>
<name>A0AAV1LVV2_9NEOP</name>
<dbReference type="AlphaFoldDB" id="A0AAV1LVV2"/>
<reference evidence="1 2" key="1">
    <citation type="submission" date="2023-11" db="EMBL/GenBank/DDBJ databases">
        <authorList>
            <person name="Hedman E."/>
            <person name="Englund M."/>
            <person name="Stromberg M."/>
            <person name="Nyberg Akerstrom W."/>
            <person name="Nylinder S."/>
            <person name="Jareborg N."/>
            <person name="Kallberg Y."/>
            <person name="Kronander E."/>
        </authorList>
    </citation>
    <scope>NUCLEOTIDE SEQUENCE [LARGE SCALE GENOMIC DNA]</scope>
</reference>
<accession>A0AAV1LVV2</accession>